<proteinExistence type="predicted"/>
<name>A0AAD3T3N8_NEPGR</name>
<keyword evidence="2" id="KW-1185">Reference proteome</keyword>
<reference evidence="1" key="1">
    <citation type="submission" date="2023-05" db="EMBL/GenBank/DDBJ databases">
        <title>Nepenthes gracilis genome sequencing.</title>
        <authorList>
            <person name="Fukushima K."/>
        </authorList>
    </citation>
    <scope>NUCLEOTIDE SEQUENCE</scope>
    <source>
        <strain evidence="1">SING2019-196</strain>
    </source>
</reference>
<organism evidence="1 2">
    <name type="scientific">Nepenthes gracilis</name>
    <name type="common">Slender pitcher plant</name>
    <dbReference type="NCBI Taxonomy" id="150966"/>
    <lineage>
        <taxon>Eukaryota</taxon>
        <taxon>Viridiplantae</taxon>
        <taxon>Streptophyta</taxon>
        <taxon>Embryophyta</taxon>
        <taxon>Tracheophyta</taxon>
        <taxon>Spermatophyta</taxon>
        <taxon>Magnoliopsida</taxon>
        <taxon>eudicotyledons</taxon>
        <taxon>Gunneridae</taxon>
        <taxon>Pentapetalae</taxon>
        <taxon>Caryophyllales</taxon>
        <taxon>Nepenthaceae</taxon>
        <taxon>Nepenthes</taxon>
    </lineage>
</organism>
<evidence type="ECO:0000313" key="2">
    <source>
        <dbReference type="Proteomes" id="UP001279734"/>
    </source>
</evidence>
<comment type="caution">
    <text evidence="1">The sequence shown here is derived from an EMBL/GenBank/DDBJ whole genome shotgun (WGS) entry which is preliminary data.</text>
</comment>
<accession>A0AAD3T3N8</accession>
<dbReference type="Proteomes" id="UP001279734">
    <property type="component" value="Unassembled WGS sequence"/>
</dbReference>
<protein>
    <submittedName>
        <fullName evidence="1">Uncharacterized protein</fullName>
    </submittedName>
</protein>
<dbReference type="AlphaFoldDB" id="A0AAD3T3N8"/>
<gene>
    <name evidence="1" type="ORF">Nepgr_023932</name>
</gene>
<dbReference type="EMBL" id="BSYO01000024">
    <property type="protein sequence ID" value="GMH22089.1"/>
    <property type="molecule type" value="Genomic_DNA"/>
</dbReference>
<evidence type="ECO:0000313" key="1">
    <source>
        <dbReference type="EMBL" id="GMH22089.1"/>
    </source>
</evidence>
<sequence>MLFVVDAGLAMLFQSSGGVGLAVWAVNYAGWPLVVQGGLVPIKSSLDCTGGAGPGFKGIARFGGCCCVQFRCFWG</sequence>